<feature type="transmembrane region" description="Helical" evidence="1">
    <location>
        <begin position="53"/>
        <end position="76"/>
    </location>
</feature>
<evidence type="ECO:0000313" key="3">
    <source>
        <dbReference type="Proteomes" id="UP000256388"/>
    </source>
</evidence>
<feature type="transmembrane region" description="Helical" evidence="1">
    <location>
        <begin position="83"/>
        <end position="105"/>
    </location>
</feature>
<evidence type="ECO:0000256" key="1">
    <source>
        <dbReference type="SAM" id="Phobius"/>
    </source>
</evidence>
<reference evidence="2 3" key="1">
    <citation type="submission" date="2018-08" db="EMBL/GenBank/DDBJ databases">
        <title>Genomic Encyclopedia of Type Strains, Phase IV (KMG-IV): sequencing the most valuable type-strain genomes for metagenomic binning, comparative biology and taxonomic classification.</title>
        <authorList>
            <person name="Goeker M."/>
        </authorList>
    </citation>
    <scope>NUCLEOTIDE SEQUENCE [LARGE SCALE GENOMIC DNA]</scope>
    <source>
        <strain evidence="2 3">DSM 23923</strain>
    </source>
</reference>
<feature type="transmembrane region" description="Helical" evidence="1">
    <location>
        <begin position="140"/>
        <end position="161"/>
    </location>
</feature>
<keyword evidence="1" id="KW-0812">Transmembrane</keyword>
<dbReference type="Pfam" id="PF20599">
    <property type="entry name" value="DUF6796"/>
    <property type="match status" value="1"/>
</dbReference>
<gene>
    <name evidence="2" type="ORF">DFR64_1434</name>
</gene>
<feature type="transmembrane region" description="Helical" evidence="1">
    <location>
        <begin position="170"/>
        <end position="189"/>
    </location>
</feature>
<proteinExistence type="predicted"/>
<dbReference type="Proteomes" id="UP000256388">
    <property type="component" value="Unassembled WGS sequence"/>
</dbReference>
<keyword evidence="3" id="KW-1185">Reference proteome</keyword>
<keyword evidence="1" id="KW-1133">Transmembrane helix</keyword>
<accession>A0A3E0AIU3</accession>
<protein>
    <recommendedName>
        <fullName evidence="4">DUF998 domain-containing protein</fullName>
    </recommendedName>
</protein>
<keyword evidence="1" id="KW-0472">Membrane</keyword>
<dbReference type="InterPro" id="IPR046475">
    <property type="entry name" value="DUF6796"/>
</dbReference>
<dbReference type="EMBL" id="QUMS01000001">
    <property type="protein sequence ID" value="REG11543.1"/>
    <property type="molecule type" value="Genomic_DNA"/>
</dbReference>
<evidence type="ECO:0008006" key="4">
    <source>
        <dbReference type="Google" id="ProtNLM"/>
    </source>
</evidence>
<comment type="caution">
    <text evidence="2">The sequence shown here is derived from an EMBL/GenBank/DDBJ whole genome shotgun (WGS) entry which is preliminary data.</text>
</comment>
<dbReference type="AlphaFoldDB" id="A0A3E0AIU3"/>
<evidence type="ECO:0000313" key="2">
    <source>
        <dbReference type="EMBL" id="REG11543.1"/>
    </source>
</evidence>
<organism evidence="2 3">
    <name type="scientific">Pelolinea submarina</name>
    <dbReference type="NCBI Taxonomy" id="913107"/>
    <lineage>
        <taxon>Bacteria</taxon>
        <taxon>Bacillati</taxon>
        <taxon>Chloroflexota</taxon>
        <taxon>Anaerolineae</taxon>
        <taxon>Anaerolineales</taxon>
        <taxon>Anaerolineaceae</taxon>
        <taxon>Pelolinea</taxon>
    </lineage>
</organism>
<name>A0A3E0AIU3_9CHLR</name>
<dbReference type="RefSeq" id="WP_116224671.1">
    <property type="nucleotide sequence ID" value="NZ_AP018437.1"/>
</dbReference>
<dbReference type="OrthoDB" id="2036665at2"/>
<sequence>MKIGKMKLMALIGLLGGLLFAVGDLFVYLLPNSHYESNIYTDWANMNMWRFGVSLYLGCFGTILLLIGFYSFYNIVKQVCSNLVKLFCLILAIGVVLTSIGHFFIACIVPMTYKGAIYAGASADLAKSISMCWEPYIDPLNIFVMVVVILLQSIMLIGLIVKGKLNCPKWMIVLNPVGLIVLSIPVTILLNDTGLEGISDAFESLGESLMYLAVFWHWKRENDMRNRDTITENV</sequence>